<keyword evidence="1" id="KW-1133">Transmembrane helix</keyword>
<feature type="transmembrane region" description="Helical" evidence="1">
    <location>
        <begin position="86"/>
        <end position="103"/>
    </location>
</feature>
<evidence type="ECO:0000313" key="4">
    <source>
        <dbReference type="Proteomes" id="UP000001635"/>
    </source>
</evidence>
<keyword evidence="1" id="KW-0812">Transmembrane</keyword>
<proteinExistence type="predicted"/>
<dbReference type="GO" id="GO:0016020">
    <property type="term" value="C:membrane"/>
    <property type="evidence" value="ECO:0007669"/>
    <property type="project" value="InterPro"/>
</dbReference>
<accession>G0J6G2</accession>
<dbReference type="STRING" id="880070.Cycma_3948"/>
<evidence type="ECO:0000256" key="1">
    <source>
        <dbReference type="SAM" id="Phobius"/>
    </source>
</evidence>
<dbReference type="AlphaFoldDB" id="G0J6G2"/>
<dbReference type="PANTHER" id="PTHR34220:SF7">
    <property type="entry name" value="SENSOR HISTIDINE KINASE YPDA"/>
    <property type="match status" value="1"/>
</dbReference>
<reference evidence="4" key="1">
    <citation type="submission" date="2011-07" db="EMBL/GenBank/DDBJ databases">
        <title>The complete genome of Cyclobacterium marinum DSM 745.</title>
        <authorList>
            <person name="Lucas S."/>
            <person name="Han J."/>
            <person name="Lapidus A."/>
            <person name="Bruce D."/>
            <person name="Goodwin L."/>
            <person name="Pitluck S."/>
            <person name="Peters L."/>
            <person name="Kyrpides N."/>
            <person name="Mavromatis K."/>
            <person name="Ivanova N."/>
            <person name="Ovchinnikova G."/>
            <person name="Chertkov O."/>
            <person name="Detter J.C."/>
            <person name="Tapia R."/>
            <person name="Han C."/>
            <person name="Land M."/>
            <person name="Hauser L."/>
            <person name="Markowitz V."/>
            <person name="Cheng J.-F."/>
            <person name="Hugenholtz P."/>
            <person name="Woyke T."/>
            <person name="Wu D."/>
            <person name="Tindall B."/>
            <person name="Schuetze A."/>
            <person name="Brambilla E."/>
            <person name="Klenk H.-P."/>
            <person name="Eisen J.A."/>
        </authorList>
    </citation>
    <scope>NUCLEOTIDE SEQUENCE [LARGE SCALE GENOMIC DNA]</scope>
    <source>
        <strain evidence="4">ATCC 25205 / DSM 745 / LMG 13164 / NCIMB 1802</strain>
    </source>
</reference>
<dbReference type="InterPro" id="IPR050640">
    <property type="entry name" value="Bact_2-comp_sensor_kinase"/>
</dbReference>
<dbReference type="Pfam" id="PF06580">
    <property type="entry name" value="His_kinase"/>
    <property type="match status" value="1"/>
</dbReference>
<protein>
    <submittedName>
        <fullName evidence="3">Putative signal transduction histidine kinase</fullName>
    </submittedName>
</protein>
<dbReference type="SUPFAM" id="SSF55874">
    <property type="entry name" value="ATPase domain of HSP90 chaperone/DNA topoisomerase II/histidine kinase"/>
    <property type="match status" value="1"/>
</dbReference>
<feature type="transmembrane region" description="Helical" evidence="1">
    <location>
        <begin position="27"/>
        <end position="43"/>
    </location>
</feature>
<keyword evidence="4" id="KW-1185">Reference proteome</keyword>
<dbReference type="Proteomes" id="UP000001635">
    <property type="component" value="Chromosome"/>
</dbReference>
<keyword evidence="1" id="KW-0472">Membrane</keyword>
<dbReference type="KEGG" id="cmr:Cycma_3948"/>
<gene>
    <name evidence="3" type="ordered locus">Cycma_3948</name>
</gene>
<dbReference type="Gene3D" id="3.30.565.10">
    <property type="entry name" value="Histidine kinase-like ATPase, C-terminal domain"/>
    <property type="match status" value="1"/>
</dbReference>
<sequence length="356" mass="41068">MPNGLPNAYIYIMNRQPIVQHLSKKELIFQLVLHALVFSFYVIDSSHPNKVNTFHWYDVVFFLNYTIANLCISYLLLPKFFYTKKYLAFFGLTIIILALVILMEEFVIEKWYFPDSRGAGFPGVMFSLGQVLPVIVILSGFKFAWDALRNQRKVEELKAIIKEGELTFLKSQINPHFLFNNLNNLYSYAVVKSAKTPEIILELSSVLRYMLYECKESSVPLSKEIEHLRNFTRLYEMQIEERGNVSFEAPESISGFVIAPLILNVFIENAFKHSQSGQSEQIVIDIRLTLSDEGKLTFVCQNNYKAANIDANAGKGIGLSNVRKRLNLLYHDAHELEIQQTDFMYKVTLEMVLNEN</sequence>
<feature type="domain" description="Signal transduction histidine kinase internal region" evidence="2">
    <location>
        <begin position="165"/>
        <end position="242"/>
    </location>
</feature>
<feature type="transmembrane region" description="Helical" evidence="1">
    <location>
        <begin position="55"/>
        <end position="77"/>
    </location>
</feature>
<organism evidence="3 4">
    <name type="scientific">Cyclobacterium marinum (strain ATCC 25205 / DSM 745 / LMG 13164 / NCIMB 1802)</name>
    <name type="common">Flectobacillus marinus</name>
    <dbReference type="NCBI Taxonomy" id="880070"/>
    <lineage>
        <taxon>Bacteria</taxon>
        <taxon>Pseudomonadati</taxon>
        <taxon>Bacteroidota</taxon>
        <taxon>Cytophagia</taxon>
        <taxon>Cytophagales</taxon>
        <taxon>Cyclobacteriaceae</taxon>
        <taxon>Cyclobacterium</taxon>
    </lineage>
</organism>
<dbReference type="InterPro" id="IPR036890">
    <property type="entry name" value="HATPase_C_sf"/>
</dbReference>
<dbReference type="EMBL" id="CP002955">
    <property type="protein sequence ID" value="AEL27657.1"/>
    <property type="molecule type" value="Genomic_DNA"/>
</dbReference>
<dbReference type="eggNOG" id="COG2972">
    <property type="taxonomic scope" value="Bacteria"/>
</dbReference>
<dbReference type="GO" id="GO:0000155">
    <property type="term" value="F:phosphorelay sensor kinase activity"/>
    <property type="evidence" value="ECO:0007669"/>
    <property type="project" value="InterPro"/>
</dbReference>
<keyword evidence="3" id="KW-0418">Kinase</keyword>
<evidence type="ECO:0000259" key="2">
    <source>
        <dbReference type="Pfam" id="PF06580"/>
    </source>
</evidence>
<name>G0J6G2_CYCMS</name>
<dbReference type="InterPro" id="IPR010559">
    <property type="entry name" value="Sig_transdc_His_kin_internal"/>
</dbReference>
<dbReference type="PANTHER" id="PTHR34220">
    <property type="entry name" value="SENSOR HISTIDINE KINASE YPDA"/>
    <property type="match status" value="1"/>
</dbReference>
<feature type="transmembrane region" description="Helical" evidence="1">
    <location>
        <begin position="123"/>
        <end position="145"/>
    </location>
</feature>
<keyword evidence="3" id="KW-0808">Transferase</keyword>
<dbReference type="HOGENOM" id="CLU_020473_1_0_10"/>
<evidence type="ECO:0000313" key="3">
    <source>
        <dbReference type="EMBL" id="AEL27657.1"/>
    </source>
</evidence>